<keyword evidence="1" id="KW-0472">Membrane</keyword>
<evidence type="ECO:0000313" key="3">
    <source>
        <dbReference type="Proteomes" id="UP000075025"/>
    </source>
</evidence>
<keyword evidence="1" id="KW-0812">Transmembrane</keyword>
<dbReference type="AlphaFoldDB" id="A0A147EWP3"/>
<gene>
    <name evidence="2" type="ORF">NS220_10020</name>
</gene>
<dbReference type="EMBL" id="LDRT01000061">
    <property type="protein sequence ID" value="KTR94163.1"/>
    <property type="molecule type" value="Genomic_DNA"/>
</dbReference>
<organism evidence="2 3">
    <name type="scientific">Microbacterium testaceum</name>
    <name type="common">Aureobacterium testaceum</name>
    <name type="synonym">Brevibacterium testaceum</name>
    <dbReference type="NCBI Taxonomy" id="2033"/>
    <lineage>
        <taxon>Bacteria</taxon>
        <taxon>Bacillati</taxon>
        <taxon>Actinomycetota</taxon>
        <taxon>Actinomycetes</taxon>
        <taxon>Micrococcales</taxon>
        <taxon>Microbacteriaceae</taxon>
        <taxon>Microbacterium</taxon>
    </lineage>
</organism>
<name>A0A147EWP3_MICTE</name>
<feature type="transmembrane region" description="Helical" evidence="1">
    <location>
        <begin position="76"/>
        <end position="99"/>
    </location>
</feature>
<proteinExistence type="predicted"/>
<dbReference type="Proteomes" id="UP000075025">
    <property type="component" value="Unassembled WGS sequence"/>
</dbReference>
<dbReference type="RefSeq" id="WP_058623927.1">
    <property type="nucleotide sequence ID" value="NZ_LDRT01000061.1"/>
</dbReference>
<evidence type="ECO:0000256" key="1">
    <source>
        <dbReference type="SAM" id="Phobius"/>
    </source>
</evidence>
<sequence length="105" mass="11057">MREKKDTEVNATLKAIVHGMTGLMLAGSLLVLGIIATIVTAVAGDGRAEIPGVFEAWMEQYQGSPSLSFIPHPTGMAVVIGVFTLGYVAVAYGIGGAIARRRLER</sequence>
<evidence type="ECO:0000313" key="2">
    <source>
        <dbReference type="EMBL" id="KTR94163.1"/>
    </source>
</evidence>
<comment type="caution">
    <text evidence="2">The sequence shown here is derived from an EMBL/GenBank/DDBJ whole genome shotgun (WGS) entry which is preliminary data.</text>
</comment>
<reference evidence="2 3" key="1">
    <citation type="journal article" date="2016" name="Front. Microbiol.">
        <title>Genomic Resource of Rice Seed Associated Bacteria.</title>
        <authorList>
            <person name="Midha S."/>
            <person name="Bansal K."/>
            <person name="Sharma S."/>
            <person name="Kumar N."/>
            <person name="Patil P.P."/>
            <person name="Chaudhry V."/>
            <person name="Patil P.B."/>
        </authorList>
    </citation>
    <scope>NUCLEOTIDE SEQUENCE [LARGE SCALE GENOMIC DNA]</scope>
    <source>
        <strain evidence="2 3">NS220</strain>
    </source>
</reference>
<protein>
    <submittedName>
        <fullName evidence="2">Uncharacterized protein</fullName>
    </submittedName>
</protein>
<accession>A0A147EWP3</accession>
<dbReference type="PATRIC" id="fig|2033.6.peg.3139"/>
<keyword evidence="1" id="KW-1133">Transmembrane helix</keyword>
<feature type="transmembrane region" description="Helical" evidence="1">
    <location>
        <begin position="21"/>
        <end position="43"/>
    </location>
</feature>